<evidence type="ECO:0000256" key="5">
    <source>
        <dbReference type="ARBA" id="ARBA00022833"/>
    </source>
</evidence>
<dbReference type="EMBL" id="JTDY01002088">
    <property type="protein sequence ID" value="KOB72143.1"/>
    <property type="molecule type" value="Genomic_DNA"/>
</dbReference>
<dbReference type="PROSITE" id="PS00028">
    <property type="entry name" value="ZINC_FINGER_C2H2_1"/>
    <property type="match status" value="3"/>
</dbReference>
<evidence type="ECO:0000256" key="2">
    <source>
        <dbReference type="ARBA" id="ARBA00022723"/>
    </source>
</evidence>
<keyword evidence="4 7" id="KW-0863">Zinc-finger</keyword>
<dbReference type="InterPro" id="IPR013087">
    <property type="entry name" value="Znf_C2H2_type"/>
</dbReference>
<evidence type="ECO:0000259" key="8">
    <source>
        <dbReference type="PROSITE" id="PS50157"/>
    </source>
</evidence>
<feature type="domain" description="C2H2-type" evidence="8">
    <location>
        <begin position="128"/>
        <end position="156"/>
    </location>
</feature>
<evidence type="ECO:0000256" key="7">
    <source>
        <dbReference type="PROSITE-ProRule" id="PRU00042"/>
    </source>
</evidence>
<protein>
    <recommendedName>
        <fullName evidence="8">C2H2-type domain-containing protein</fullName>
    </recommendedName>
</protein>
<dbReference type="GO" id="GO:0005634">
    <property type="term" value="C:nucleus"/>
    <property type="evidence" value="ECO:0007669"/>
    <property type="project" value="UniProtKB-SubCell"/>
</dbReference>
<comment type="subcellular location">
    <subcellularLocation>
        <location evidence="1">Nucleus</location>
    </subcellularLocation>
</comment>
<dbReference type="InterPro" id="IPR050888">
    <property type="entry name" value="ZnF_C2H2-type_TF"/>
</dbReference>
<evidence type="ECO:0000256" key="4">
    <source>
        <dbReference type="ARBA" id="ARBA00022771"/>
    </source>
</evidence>
<dbReference type="AlphaFoldDB" id="A0A0L7L9J2"/>
<evidence type="ECO:0000256" key="6">
    <source>
        <dbReference type="ARBA" id="ARBA00023242"/>
    </source>
</evidence>
<keyword evidence="3" id="KW-0677">Repeat</keyword>
<organism evidence="9 10">
    <name type="scientific">Operophtera brumata</name>
    <name type="common">Winter moth</name>
    <name type="synonym">Phalaena brumata</name>
    <dbReference type="NCBI Taxonomy" id="104452"/>
    <lineage>
        <taxon>Eukaryota</taxon>
        <taxon>Metazoa</taxon>
        <taxon>Ecdysozoa</taxon>
        <taxon>Arthropoda</taxon>
        <taxon>Hexapoda</taxon>
        <taxon>Insecta</taxon>
        <taxon>Pterygota</taxon>
        <taxon>Neoptera</taxon>
        <taxon>Endopterygota</taxon>
        <taxon>Lepidoptera</taxon>
        <taxon>Glossata</taxon>
        <taxon>Ditrysia</taxon>
        <taxon>Geometroidea</taxon>
        <taxon>Geometridae</taxon>
        <taxon>Larentiinae</taxon>
        <taxon>Operophtera</taxon>
    </lineage>
</organism>
<dbReference type="GO" id="GO:0008270">
    <property type="term" value="F:zinc ion binding"/>
    <property type="evidence" value="ECO:0007669"/>
    <property type="project" value="UniProtKB-KW"/>
</dbReference>
<sequence>MGSQSLAGFVVKLDITDLQCTLCASPFSSVEDIADHLCTVHGRPYHPDVKSHIIPFRFSDSFRCVVCETQFSNFKVFDTRVKWREHERATHVLMNRRSKCGYCGERFKDYTKKNEHEVQQHGASAVVLHCRACDRSFNNQRALNAHTKTYHLMERKHGASAVVLHCRACDRSFNNQRALNAHTKTYHLMERKVP</sequence>
<gene>
    <name evidence="9" type="ORF">OBRU01_12678</name>
</gene>
<keyword evidence="2" id="KW-0479">Metal-binding</keyword>
<name>A0A0L7L9J2_OPEBR</name>
<evidence type="ECO:0000256" key="3">
    <source>
        <dbReference type="ARBA" id="ARBA00022737"/>
    </source>
</evidence>
<proteinExistence type="predicted"/>
<keyword evidence="6" id="KW-0539">Nucleus</keyword>
<keyword evidence="10" id="KW-1185">Reference proteome</keyword>
<dbReference type="Pfam" id="PF12874">
    <property type="entry name" value="zf-met"/>
    <property type="match status" value="2"/>
</dbReference>
<comment type="caution">
    <text evidence="9">The sequence shown here is derived from an EMBL/GenBank/DDBJ whole genome shotgun (WGS) entry which is preliminary data.</text>
</comment>
<reference evidence="9 10" key="1">
    <citation type="journal article" date="2015" name="Genome Biol. Evol.">
        <title>The genome of winter moth (Operophtera brumata) provides a genomic perspective on sexual dimorphism and phenology.</title>
        <authorList>
            <person name="Derks M.F."/>
            <person name="Smit S."/>
            <person name="Salis L."/>
            <person name="Schijlen E."/>
            <person name="Bossers A."/>
            <person name="Mateman C."/>
            <person name="Pijl A.S."/>
            <person name="de Ridder D."/>
            <person name="Groenen M.A."/>
            <person name="Visser M.E."/>
            <person name="Megens H.J."/>
        </authorList>
    </citation>
    <scope>NUCLEOTIDE SEQUENCE [LARGE SCALE GENOMIC DNA]</scope>
    <source>
        <strain evidence="9">WM2013NL</strain>
        <tissue evidence="9">Head and thorax</tissue>
    </source>
</reference>
<evidence type="ECO:0000313" key="9">
    <source>
        <dbReference type="EMBL" id="KOB72143.1"/>
    </source>
</evidence>
<evidence type="ECO:0000313" key="10">
    <source>
        <dbReference type="Proteomes" id="UP000037510"/>
    </source>
</evidence>
<dbReference type="Gene3D" id="3.30.160.60">
    <property type="entry name" value="Classic Zinc Finger"/>
    <property type="match status" value="1"/>
</dbReference>
<dbReference type="PANTHER" id="PTHR24406">
    <property type="entry name" value="TRANSCRIPTIONAL REPRESSOR CTCFL-RELATED"/>
    <property type="match status" value="1"/>
</dbReference>
<dbReference type="Proteomes" id="UP000037510">
    <property type="component" value="Unassembled WGS sequence"/>
</dbReference>
<keyword evidence="5" id="KW-0862">Zinc</keyword>
<feature type="domain" description="C2H2-type" evidence="8">
    <location>
        <begin position="164"/>
        <end position="192"/>
    </location>
</feature>
<accession>A0A0L7L9J2</accession>
<feature type="non-terminal residue" evidence="9">
    <location>
        <position position="194"/>
    </location>
</feature>
<dbReference type="PROSITE" id="PS50157">
    <property type="entry name" value="ZINC_FINGER_C2H2_2"/>
    <property type="match status" value="2"/>
</dbReference>
<dbReference type="SMART" id="SM00355">
    <property type="entry name" value="ZnF_C2H2"/>
    <property type="match status" value="5"/>
</dbReference>
<evidence type="ECO:0000256" key="1">
    <source>
        <dbReference type="ARBA" id="ARBA00004123"/>
    </source>
</evidence>